<keyword evidence="2" id="KW-1133">Transmembrane helix</keyword>
<evidence type="ECO:0000313" key="5">
    <source>
        <dbReference type="Proteomes" id="UP000824260"/>
    </source>
</evidence>
<keyword evidence="2" id="KW-0472">Membrane</keyword>
<feature type="transmembrane region" description="Helical" evidence="2">
    <location>
        <begin position="255"/>
        <end position="273"/>
    </location>
</feature>
<dbReference type="InterPro" id="IPR025857">
    <property type="entry name" value="MacB_PCD"/>
</dbReference>
<evidence type="ECO:0000313" key="4">
    <source>
        <dbReference type="EMBL" id="HIQ81883.1"/>
    </source>
</evidence>
<dbReference type="AlphaFoldDB" id="A0A9D0ZK21"/>
<feature type="transmembrane region" description="Helical" evidence="2">
    <location>
        <begin position="380"/>
        <end position="399"/>
    </location>
</feature>
<feature type="domain" description="MacB-like periplasmic core" evidence="3">
    <location>
        <begin position="83"/>
        <end position="206"/>
    </location>
</feature>
<name>A0A9D0ZK21_9FIRM</name>
<evidence type="ECO:0000256" key="2">
    <source>
        <dbReference type="SAM" id="Phobius"/>
    </source>
</evidence>
<accession>A0A9D0ZK21</accession>
<organism evidence="4 5">
    <name type="scientific">Candidatus Pullichristensenella stercorigallinarum</name>
    <dbReference type="NCBI Taxonomy" id="2840909"/>
    <lineage>
        <taxon>Bacteria</taxon>
        <taxon>Bacillati</taxon>
        <taxon>Bacillota</taxon>
        <taxon>Clostridia</taxon>
        <taxon>Candidatus Pullichristensenella</taxon>
    </lineage>
</organism>
<dbReference type="EMBL" id="DVFZ01000023">
    <property type="protein sequence ID" value="HIQ81883.1"/>
    <property type="molecule type" value="Genomic_DNA"/>
</dbReference>
<evidence type="ECO:0000256" key="1">
    <source>
        <dbReference type="SAM" id="MobiDB-lite"/>
    </source>
</evidence>
<proteinExistence type="predicted"/>
<feature type="transmembrane region" description="Helical" evidence="2">
    <location>
        <begin position="307"/>
        <end position="329"/>
    </location>
</feature>
<dbReference type="Pfam" id="PF12704">
    <property type="entry name" value="MacB_PCD"/>
    <property type="match status" value="1"/>
</dbReference>
<dbReference type="Proteomes" id="UP000824260">
    <property type="component" value="Unassembled WGS sequence"/>
</dbReference>
<feature type="region of interest" description="Disordered" evidence="1">
    <location>
        <begin position="48"/>
        <end position="67"/>
    </location>
</feature>
<reference evidence="4" key="1">
    <citation type="submission" date="2020-10" db="EMBL/GenBank/DDBJ databases">
        <authorList>
            <person name="Gilroy R."/>
        </authorList>
    </citation>
    <scope>NUCLEOTIDE SEQUENCE</scope>
    <source>
        <strain evidence="4">ChiSjej6B24-2974</strain>
    </source>
</reference>
<sequence length="409" mass="44351">MEKKRKLRGKWLAVLGTVMMAVALGMLLAQPSVLQYCIVAPQEQSAPAGTDAAQEAGQGGTGQKSESSQSALAGLASSWDTRVEEDLAEVLSSASIAARDYGFAFSGDGGNATATLTAVGENWFSVYPRYLISGRLLSADELQNGAHVIVLDEPLAFKLFPTGDPLEGKIQIGGEWYRVVGVVRYARSVGEYEQYQAYIPLAAAAEDGLQMEIVEVSGSPLPRSGASRTFETAAETWSEGGTFIDTDKEAMRASIIVRVLAIALGLYLILYLLRRVNRRAAAFTGGVRLRLKTEYFRAMLPSLLPRILLLGVCYALLIGAAYGILTLAIEPTYVFTEWIPDVLVELSSITARFWQLTSAAARPVFIRTREYAEIRFWAGILRWGAIAFLTGALVMALSARGRSASKDKE</sequence>
<gene>
    <name evidence="4" type="ORF">IAA52_02145</name>
</gene>
<evidence type="ECO:0000259" key="3">
    <source>
        <dbReference type="Pfam" id="PF12704"/>
    </source>
</evidence>
<comment type="caution">
    <text evidence="4">The sequence shown here is derived from an EMBL/GenBank/DDBJ whole genome shotgun (WGS) entry which is preliminary data.</text>
</comment>
<keyword evidence="2" id="KW-0812">Transmembrane</keyword>
<reference evidence="4" key="2">
    <citation type="journal article" date="2021" name="PeerJ">
        <title>Extensive microbial diversity within the chicken gut microbiome revealed by metagenomics and culture.</title>
        <authorList>
            <person name="Gilroy R."/>
            <person name="Ravi A."/>
            <person name="Getino M."/>
            <person name="Pursley I."/>
            <person name="Horton D.L."/>
            <person name="Alikhan N.F."/>
            <person name="Baker D."/>
            <person name="Gharbi K."/>
            <person name="Hall N."/>
            <person name="Watson M."/>
            <person name="Adriaenssens E.M."/>
            <person name="Foster-Nyarko E."/>
            <person name="Jarju S."/>
            <person name="Secka A."/>
            <person name="Antonio M."/>
            <person name="Oren A."/>
            <person name="Chaudhuri R.R."/>
            <person name="La Ragione R."/>
            <person name="Hildebrand F."/>
            <person name="Pallen M.J."/>
        </authorList>
    </citation>
    <scope>NUCLEOTIDE SEQUENCE</scope>
    <source>
        <strain evidence="4">ChiSjej6B24-2974</strain>
    </source>
</reference>
<protein>
    <submittedName>
        <fullName evidence="4">ABC transporter permease</fullName>
    </submittedName>
</protein>